<keyword evidence="3 4" id="KW-0408">Iron</keyword>
<feature type="signal peptide" evidence="5">
    <location>
        <begin position="1"/>
        <end position="22"/>
    </location>
</feature>
<feature type="chain" id="PRO_5047415629" description="Cytochrome c domain-containing protein" evidence="5">
    <location>
        <begin position="23"/>
        <end position="121"/>
    </location>
</feature>
<keyword evidence="2 4" id="KW-0479">Metal-binding</keyword>
<dbReference type="Proteomes" id="UP001250698">
    <property type="component" value="Unassembled WGS sequence"/>
</dbReference>
<evidence type="ECO:0000313" key="8">
    <source>
        <dbReference type="Proteomes" id="UP001250698"/>
    </source>
</evidence>
<keyword evidence="1 4" id="KW-0349">Heme</keyword>
<evidence type="ECO:0000256" key="5">
    <source>
        <dbReference type="SAM" id="SignalP"/>
    </source>
</evidence>
<evidence type="ECO:0000313" key="7">
    <source>
        <dbReference type="EMBL" id="MDU0370829.1"/>
    </source>
</evidence>
<gene>
    <name evidence="7" type="ORF">ROI90_10525</name>
</gene>
<comment type="caution">
    <text evidence="7">The sequence shown here is derived from an EMBL/GenBank/DDBJ whole genome shotgun (WGS) entry which is preliminary data.</text>
</comment>
<evidence type="ECO:0000256" key="1">
    <source>
        <dbReference type="ARBA" id="ARBA00022617"/>
    </source>
</evidence>
<dbReference type="PROSITE" id="PS51257">
    <property type="entry name" value="PROKAR_LIPOPROTEIN"/>
    <property type="match status" value="1"/>
</dbReference>
<name>A0ABU3THH9_9BACT</name>
<sequence>MLQRYYLFCLLALLSSCAYDSADELVKPVQPCTTPTTVSYALNISPLLDRNCRSCHNSVLLTGNVNLDNLSEIQTRAKTGQLMGVVTHAPGFQQMPQGGAKLSDCDIALLQQWVTAGAPNN</sequence>
<dbReference type="PROSITE" id="PS51007">
    <property type="entry name" value="CYTC"/>
    <property type="match status" value="1"/>
</dbReference>
<evidence type="ECO:0000256" key="2">
    <source>
        <dbReference type="ARBA" id="ARBA00022723"/>
    </source>
</evidence>
<evidence type="ECO:0000256" key="4">
    <source>
        <dbReference type="PROSITE-ProRule" id="PRU00433"/>
    </source>
</evidence>
<dbReference type="EMBL" id="JAWDJT010000006">
    <property type="protein sequence ID" value="MDU0370829.1"/>
    <property type="molecule type" value="Genomic_DNA"/>
</dbReference>
<keyword evidence="8" id="KW-1185">Reference proteome</keyword>
<evidence type="ECO:0000259" key="6">
    <source>
        <dbReference type="PROSITE" id="PS51007"/>
    </source>
</evidence>
<dbReference type="RefSeq" id="WP_315998306.1">
    <property type="nucleotide sequence ID" value="NZ_JAWDJT010000006.1"/>
</dbReference>
<organism evidence="7 8">
    <name type="scientific">Hymenobacter endophyticus</name>
    <dbReference type="NCBI Taxonomy" id="3076335"/>
    <lineage>
        <taxon>Bacteria</taxon>
        <taxon>Pseudomonadati</taxon>
        <taxon>Bacteroidota</taxon>
        <taxon>Cytophagia</taxon>
        <taxon>Cytophagales</taxon>
        <taxon>Hymenobacteraceae</taxon>
        <taxon>Hymenobacter</taxon>
    </lineage>
</organism>
<dbReference type="InterPro" id="IPR036909">
    <property type="entry name" value="Cyt_c-like_dom_sf"/>
</dbReference>
<keyword evidence="5" id="KW-0732">Signal</keyword>
<dbReference type="SUPFAM" id="SSF46626">
    <property type="entry name" value="Cytochrome c"/>
    <property type="match status" value="1"/>
</dbReference>
<reference evidence="7 8" key="1">
    <citation type="submission" date="2023-10" db="EMBL/GenBank/DDBJ databases">
        <title>Hymenobacter endophyticus sp. nov., an isolate from the leaf tissues of wheat.</title>
        <authorList>
            <person name="Dai Y."/>
        </authorList>
    </citation>
    <scope>NUCLEOTIDE SEQUENCE [LARGE SCALE GENOMIC DNA]</scope>
    <source>
        <strain evidence="7 8">ZK17L-C2</strain>
    </source>
</reference>
<dbReference type="InterPro" id="IPR009056">
    <property type="entry name" value="Cyt_c-like_dom"/>
</dbReference>
<protein>
    <recommendedName>
        <fullName evidence="6">Cytochrome c domain-containing protein</fullName>
    </recommendedName>
</protein>
<evidence type="ECO:0000256" key="3">
    <source>
        <dbReference type="ARBA" id="ARBA00023004"/>
    </source>
</evidence>
<accession>A0ABU3THH9</accession>
<feature type="domain" description="Cytochrome c" evidence="6">
    <location>
        <begin position="39"/>
        <end position="118"/>
    </location>
</feature>
<proteinExistence type="predicted"/>